<reference evidence="1" key="1">
    <citation type="submission" date="2014-09" db="EMBL/GenBank/DDBJ databases">
        <authorList>
            <person name="Magalhaes I.L.F."/>
            <person name="Oliveira U."/>
            <person name="Santos F.R."/>
            <person name="Vidigal T.H.D.A."/>
            <person name="Brescovit A.D."/>
            <person name="Santos A.J."/>
        </authorList>
    </citation>
    <scope>NUCLEOTIDE SEQUENCE</scope>
    <source>
        <tissue evidence="1">Shoot tissue taken approximately 20 cm above the soil surface</tissue>
    </source>
</reference>
<organism evidence="1">
    <name type="scientific">Arundo donax</name>
    <name type="common">Giant reed</name>
    <name type="synonym">Donax arundinaceus</name>
    <dbReference type="NCBI Taxonomy" id="35708"/>
    <lineage>
        <taxon>Eukaryota</taxon>
        <taxon>Viridiplantae</taxon>
        <taxon>Streptophyta</taxon>
        <taxon>Embryophyta</taxon>
        <taxon>Tracheophyta</taxon>
        <taxon>Spermatophyta</taxon>
        <taxon>Magnoliopsida</taxon>
        <taxon>Liliopsida</taxon>
        <taxon>Poales</taxon>
        <taxon>Poaceae</taxon>
        <taxon>PACMAD clade</taxon>
        <taxon>Arundinoideae</taxon>
        <taxon>Arundineae</taxon>
        <taxon>Arundo</taxon>
    </lineage>
</organism>
<sequence>MRRRKLLDLQNWMKK</sequence>
<accession>A0A0A9FPQ6</accession>
<evidence type="ECO:0000313" key="1">
    <source>
        <dbReference type="EMBL" id="JAE14805.1"/>
    </source>
</evidence>
<dbReference type="EMBL" id="GBRH01183091">
    <property type="protein sequence ID" value="JAE14805.1"/>
    <property type="molecule type" value="Transcribed_RNA"/>
</dbReference>
<reference evidence="1" key="2">
    <citation type="journal article" date="2015" name="Data Brief">
        <title>Shoot transcriptome of the giant reed, Arundo donax.</title>
        <authorList>
            <person name="Barrero R.A."/>
            <person name="Guerrero F.D."/>
            <person name="Moolhuijzen P."/>
            <person name="Goolsby J.A."/>
            <person name="Tidwell J."/>
            <person name="Bellgard S.E."/>
            <person name="Bellgard M.I."/>
        </authorList>
    </citation>
    <scope>NUCLEOTIDE SEQUENCE</scope>
    <source>
        <tissue evidence="1">Shoot tissue taken approximately 20 cm above the soil surface</tissue>
    </source>
</reference>
<proteinExistence type="predicted"/>
<protein>
    <submittedName>
        <fullName evidence="1">Uncharacterized protein</fullName>
    </submittedName>
</protein>
<name>A0A0A9FPQ6_ARUDO</name>